<keyword evidence="4" id="KW-0255">Endonuclease</keyword>
<dbReference type="GO" id="GO:0016788">
    <property type="term" value="F:hydrolase activity, acting on ester bonds"/>
    <property type="evidence" value="ECO:0007669"/>
    <property type="project" value="InterPro"/>
</dbReference>
<evidence type="ECO:0000259" key="1">
    <source>
        <dbReference type="Pfam" id="PF07463"/>
    </source>
</evidence>
<evidence type="ECO:0000313" key="4">
    <source>
        <dbReference type="EMBL" id="QJB05195.1"/>
    </source>
</evidence>
<dbReference type="Pfam" id="PF13392">
    <property type="entry name" value="HNH_3"/>
    <property type="match status" value="1"/>
</dbReference>
<protein>
    <submittedName>
        <fullName evidence="4">Putative homing endonuclease</fullName>
    </submittedName>
</protein>
<accession>A0A6M3MHZ9</accession>
<name>A0A6M3MHZ9_9ZZZZ</name>
<keyword evidence="4" id="KW-0540">Nuclease</keyword>
<dbReference type="InterPro" id="IPR010902">
    <property type="entry name" value="NUMOD4"/>
</dbReference>
<dbReference type="Pfam" id="PF07463">
    <property type="entry name" value="NUMOD4"/>
    <property type="match status" value="1"/>
</dbReference>
<evidence type="ECO:0000313" key="3">
    <source>
        <dbReference type="EMBL" id="QJB01453.1"/>
    </source>
</evidence>
<dbReference type="InterPro" id="IPR003615">
    <property type="entry name" value="HNH_nuc"/>
</dbReference>
<feature type="domain" description="HNH nuclease" evidence="2">
    <location>
        <begin position="57"/>
        <end position="102"/>
    </location>
</feature>
<dbReference type="AlphaFoldDB" id="A0A6M3MHZ9"/>
<evidence type="ECO:0000259" key="2">
    <source>
        <dbReference type="Pfam" id="PF13392"/>
    </source>
</evidence>
<dbReference type="InterPro" id="IPR044925">
    <property type="entry name" value="His-Me_finger_sf"/>
</dbReference>
<feature type="domain" description="NUMOD4" evidence="1">
    <location>
        <begin position="4"/>
        <end position="46"/>
    </location>
</feature>
<dbReference type="GO" id="GO:0004519">
    <property type="term" value="F:endonuclease activity"/>
    <property type="evidence" value="ECO:0007669"/>
    <property type="project" value="UniProtKB-KW"/>
</dbReference>
<dbReference type="EMBL" id="MT143709">
    <property type="protein sequence ID" value="QJB01453.1"/>
    <property type="molecule type" value="Genomic_DNA"/>
</dbReference>
<sequence>MRMFKDIPGFEGLYQISDRGEVLSLRLGATLKPMLCGAHGKKYPTVLLCKGDTKKARKVHHLVLETFVGPRPAGRIACHRDDNKENNELSNLYWGTWSDNARDRVRNGHHDGAKLNMEQVAAIRQRRAAGESGKSLATEFGVSQQVIWNIKSGRTGISCP</sequence>
<dbReference type="Gene3D" id="3.90.75.20">
    <property type="match status" value="1"/>
</dbReference>
<keyword evidence="4" id="KW-0378">Hydrolase</keyword>
<gene>
    <name evidence="3" type="ORF">MM171A00102_0012</name>
    <name evidence="4" type="ORF">MM171B00096_0005</name>
</gene>
<proteinExistence type="predicted"/>
<dbReference type="SUPFAM" id="SSF54060">
    <property type="entry name" value="His-Me finger endonucleases"/>
    <property type="match status" value="1"/>
</dbReference>
<dbReference type="EMBL" id="MT143896">
    <property type="protein sequence ID" value="QJB05195.1"/>
    <property type="molecule type" value="Genomic_DNA"/>
</dbReference>
<organism evidence="4">
    <name type="scientific">viral metagenome</name>
    <dbReference type="NCBI Taxonomy" id="1070528"/>
    <lineage>
        <taxon>unclassified sequences</taxon>
        <taxon>metagenomes</taxon>
        <taxon>organismal metagenomes</taxon>
    </lineage>
</organism>
<reference evidence="4" key="1">
    <citation type="submission" date="2020-03" db="EMBL/GenBank/DDBJ databases">
        <title>The deep terrestrial virosphere.</title>
        <authorList>
            <person name="Holmfeldt K."/>
            <person name="Nilsson E."/>
            <person name="Simone D."/>
            <person name="Lopez-Fernandez M."/>
            <person name="Wu X."/>
            <person name="de Brujin I."/>
            <person name="Lundin D."/>
            <person name="Andersson A."/>
            <person name="Bertilsson S."/>
            <person name="Dopson M."/>
        </authorList>
    </citation>
    <scope>NUCLEOTIDE SEQUENCE</scope>
    <source>
        <strain evidence="3">MM171A00102</strain>
        <strain evidence="4">MM171B00096</strain>
    </source>
</reference>